<dbReference type="OrthoDB" id="1829874at2"/>
<accession>A0A1H7GHB6</accession>
<keyword evidence="1" id="KW-0812">Transmembrane</keyword>
<organism evidence="2 3">
    <name type="scientific">Ruminococcus albus</name>
    <dbReference type="NCBI Taxonomy" id="1264"/>
    <lineage>
        <taxon>Bacteria</taxon>
        <taxon>Bacillati</taxon>
        <taxon>Bacillota</taxon>
        <taxon>Clostridia</taxon>
        <taxon>Eubacteriales</taxon>
        <taxon>Oscillospiraceae</taxon>
        <taxon>Ruminococcus</taxon>
    </lineage>
</organism>
<dbReference type="AlphaFoldDB" id="A0A1H7GHB6"/>
<keyword evidence="1" id="KW-1133">Transmembrane helix</keyword>
<evidence type="ECO:0000256" key="1">
    <source>
        <dbReference type="SAM" id="Phobius"/>
    </source>
</evidence>
<sequence length="165" mass="19094">MKGQFTNSSDLALLLLFPTLIIATIFAETATKWYVPNAVTVVFGILSLLCLLTILISCYIPCSFDAKENEVRFIKTDVIKYSDIWNIEIKREHHDTRYGTKCEETICFELNDRKLMFKAPLDINYDKVEIDPTYLTKQFETSQFSQLKRFIESKMDIIQGGRSNV</sequence>
<reference evidence="2 3" key="1">
    <citation type="submission" date="2016-10" db="EMBL/GenBank/DDBJ databases">
        <authorList>
            <person name="de Groot N.N."/>
        </authorList>
    </citation>
    <scope>NUCLEOTIDE SEQUENCE [LARGE SCALE GENOMIC DNA]</scope>
    <source>
        <strain evidence="2 3">KH2T6</strain>
    </source>
</reference>
<dbReference type="RefSeq" id="WP_074829270.1">
    <property type="nucleotide sequence ID" value="NZ_FOAT01000002.1"/>
</dbReference>
<feature type="transmembrane region" description="Helical" evidence="1">
    <location>
        <begin position="37"/>
        <end position="62"/>
    </location>
</feature>
<keyword evidence="1" id="KW-0472">Membrane</keyword>
<gene>
    <name evidence="2" type="ORF">SAMN05216469_102113</name>
</gene>
<evidence type="ECO:0000313" key="3">
    <source>
        <dbReference type="Proteomes" id="UP000186015"/>
    </source>
</evidence>
<protein>
    <submittedName>
        <fullName evidence="2">Uncharacterized protein</fullName>
    </submittedName>
</protein>
<proteinExistence type="predicted"/>
<dbReference type="Proteomes" id="UP000186015">
    <property type="component" value="Unassembled WGS sequence"/>
</dbReference>
<name>A0A1H7GHB6_RUMAL</name>
<evidence type="ECO:0000313" key="2">
    <source>
        <dbReference type="EMBL" id="SEK37636.1"/>
    </source>
</evidence>
<dbReference type="EMBL" id="FOAT01000002">
    <property type="protein sequence ID" value="SEK37636.1"/>
    <property type="molecule type" value="Genomic_DNA"/>
</dbReference>